<proteinExistence type="predicted"/>
<evidence type="ECO:0000313" key="2">
    <source>
        <dbReference type="EMBL" id="MBL4930364.1"/>
    </source>
</evidence>
<sequence length="184" mass="19493">MKKFLGIVLTLGIVASLVGCGNKTETTTAAKVDTSNIKMGRVEYAAHGTKCFTVAVVAVSGDTIVGASIDDYQFMGKDVAKGVPNSDKDFGLQGYKDPNMVLASKKANAKYYSDLMKEEAKATKPLDESYAAIEKYVTGKTVADLEKTLNDNDAKKMVDAVSGATLQDTKGYVTALVEAAKTAK</sequence>
<dbReference type="PROSITE" id="PS51257">
    <property type="entry name" value="PROKAR_LIPOPROTEIN"/>
    <property type="match status" value="1"/>
</dbReference>
<protein>
    <recommendedName>
        <fullName evidence="4">FMN-binding protein</fullName>
    </recommendedName>
</protein>
<dbReference type="AlphaFoldDB" id="A0A937FC30"/>
<gene>
    <name evidence="2" type="ORF">JK634_00870</name>
</gene>
<dbReference type="Proteomes" id="UP000623681">
    <property type="component" value="Unassembled WGS sequence"/>
</dbReference>
<evidence type="ECO:0000313" key="3">
    <source>
        <dbReference type="Proteomes" id="UP000623681"/>
    </source>
</evidence>
<evidence type="ECO:0008006" key="4">
    <source>
        <dbReference type="Google" id="ProtNLM"/>
    </source>
</evidence>
<comment type="caution">
    <text evidence="2">The sequence shown here is derived from an EMBL/GenBank/DDBJ whole genome shotgun (WGS) entry which is preliminary data.</text>
</comment>
<organism evidence="2 3">
    <name type="scientific">Clostridium paridis</name>
    <dbReference type="NCBI Taxonomy" id="2803863"/>
    <lineage>
        <taxon>Bacteria</taxon>
        <taxon>Bacillati</taxon>
        <taxon>Bacillota</taxon>
        <taxon>Clostridia</taxon>
        <taxon>Eubacteriales</taxon>
        <taxon>Clostridiaceae</taxon>
        <taxon>Clostridium</taxon>
    </lineage>
</organism>
<name>A0A937FC30_9CLOT</name>
<dbReference type="RefSeq" id="WP_202765747.1">
    <property type="nucleotide sequence ID" value="NZ_JAESWA010000004.1"/>
</dbReference>
<reference evidence="2" key="1">
    <citation type="submission" date="2021-01" db="EMBL/GenBank/DDBJ databases">
        <title>Genome public.</title>
        <authorList>
            <person name="Liu C."/>
            <person name="Sun Q."/>
        </authorList>
    </citation>
    <scope>NUCLEOTIDE SEQUENCE</scope>
    <source>
        <strain evidence="2">YIM B02565</strain>
    </source>
</reference>
<dbReference type="Gene3D" id="3.90.1010.20">
    <property type="match status" value="1"/>
</dbReference>
<keyword evidence="3" id="KW-1185">Reference proteome</keyword>
<accession>A0A937FC30</accession>
<dbReference type="EMBL" id="JAESWA010000004">
    <property type="protein sequence ID" value="MBL4930364.1"/>
    <property type="molecule type" value="Genomic_DNA"/>
</dbReference>
<keyword evidence="1" id="KW-0732">Signal</keyword>
<feature type="chain" id="PRO_5038992704" description="FMN-binding protein" evidence="1">
    <location>
        <begin position="21"/>
        <end position="184"/>
    </location>
</feature>
<feature type="signal peptide" evidence="1">
    <location>
        <begin position="1"/>
        <end position="20"/>
    </location>
</feature>
<evidence type="ECO:0000256" key="1">
    <source>
        <dbReference type="SAM" id="SignalP"/>
    </source>
</evidence>